<keyword evidence="3" id="KW-1185">Reference proteome</keyword>
<dbReference type="AlphaFoldDB" id="A0A0N7L3P3"/>
<reference evidence="3" key="1">
    <citation type="submission" date="2014-09" db="EMBL/GenBank/DDBJ databases">
        <authorList>
            <person name="Sharma Rahul"/>
            <person name="Thines Marco"/>
        </authorList>
    </citation>
    <scope>NUCLEOTIDE SEQUENCE [LARGE SCALE GENOMIC DNA]</scope>
</reference>
<proteinExistence type="predicted"/>
<dbReference type="EMBL" id="CCYD01000206">
    <property type="protein sequence ID" value="CEG36435.1"/>
    <property type="molecule type" value="Genomic_DNA"/>
</dbReference>
<organism evidence="2 3">
    <name type="scientific">Plasmopara halstedii</name>
    <name type="common">Downy mildew of sunflower</name>
    <dbReference type="NCBI Taxonomy" id="4781"/>
    <lineage>
        <taxon>Eukaryota</taxon>
        <taxon>Sar</taxon>
        <taxon>Stramenopiles</taxon>
        <taxon>Oomycota</taxon>
        <taxon>Peronosporomycetes</taxon>
        <taxon>Peronosporales</taxon>
        <taxon>Peronosporaceae</taxon>
        <taxon>Plasmopara</taxon>
    </lineage>
</organism>
<dbReference type="GeneID" id="36398037"/>
<name>A0A0N7L3P3_PLAHL</name>
<feature type="region of interest" description="Disordered" evidence="1">
    <location>
        <begin position="76"/>
        <end position="98"/>
    </location>
</feature>
<evidence type="ECO:0000256" key="1">
    <source>
        <dbReference type="SAM" id="MobiDB-lite"/>
    </source>
</evidence>
<feature type="compositionally biased region" description="Polar residues" evidence="1">
    <location>
        <begin position="81"/>
        <end position="94"/>
    </location>
</feature>
<sequence length="106" mass="11949">MPINEVPPGIDVVIKCLGRLDFPVPRHMVNSTNALKPIFRVDQSNTRMLSVDLVIAHLVQHIQNHKVTKILREVAAHQAHPGSNSRSKMPSTPSHRLIDKFCFRAK</sequence>
<accession>A0A0N7L3P3</accession>
<protein>
    <submittedName>
        <fullName evidence="2">Uncharacterized protein</fullName>
    </submittedName>
</protein>
<evidence type="ECO:0000313" key="3">
    <source>
        <dbReference type="Proteomes" id="UP000054928"/>
    </source>
</evidence>
<evidence type="ECO:0000313" key="2">
    <source>
        <dbReference type="EMBL" id="CEG36435.1"/>
    </source>
</evidence>
<dbReference type="Proteomes" id="UP000054928">
    <property type="component" value="Unassembled WGS sequence"/>
</dbReference>
<dbReference type="RefSeq" id="XP_024572804.1">
    <property type="nucleotide sequence ID" value="XM_024720779.1"/>
</dbReference>